<feature type="region of interest" description="Disordered" evidence="9">
    <location>
        <begin position="59"/>
        <end position="79"/>
    </location>
</feature>
<evidence type="ECO:0000313" key="10">
    <source>
        <dbReference type="EMBL" id="MBM9468201.1"/>
    </source>
</evidence>
<keyword evidence="5" id="KW-0190">Covalent protein-DNA linkage</keyword>
<dbReference type="PANTHER" id="PTHR13604:SF0">
    <property type="entry name" value="ABASIC SITE PROCESSING PROTEIN HMCES"/>
    <property type="match status" value="1"/>
</dbReference>
<proteinExistence type="inferred from homology"/>
<dbReference type="EC" id="3.4.-.-" evidence="8"/>
<dbReference type="AlphaFoldDB" id="A0A938YER3"/>
<evidence type="ECO:0000256" key="3">
    <source>
        <dbReference type="ARBA" id="ARBA00022763"/>
    </source>
</evidence>
<dbReference type="GO" id="GO:0008233">
    <property type="term" value="F:peptidase activity"/>
    <property type="evidence" value="ECO:0007669"/>
    <property type="project" value="UniProtKB-KW"/>
</dbReference>
<dbReference type="Pfam" id="PF02586">
    <property type="entry name" value="SRAP"/>
    <property type="match status" value="1"/>
</dbReference>
<dbReference type="EMBL" id="JAERWK010000016">
    <property type="protein sequence ID" value="MBM9468201.1"/>
    <property type="molecule type" value="Genomic_DNA"/>
</dbReference>
<dbReference type="PANTHER" id="PTHR13604">
    <property type="entry name" value="DC12-RELATED"/>
    <property type="match status" value="1"/>
</dbReference>
<dbReference type="Proteomes" id="UP000663792">
    <property type="component" value="Unassembled WGS sequence"/>
</dbReference>
<dbReference type="SUPFAM" id="SSF143081">
    <property type="entry name" value="BB1717-like"/>
    <property type="match status" value="1"/>
</dbReference>
<keyword evidence="11" id="KW-1185">Reference proteome</keyword>
<comment type="caution">
    <text evidence="10">The sequence shown here is derived from an EMBL/GenBank/DDBJ whole genome shotgun (WGS) entry which is preliminary data.</text>
</comment>
<evidence type="ECO:0000256" key="5">
    <source>
        <dbReference type="ARBA" id="ARBA00023124"/>
    </source>
</evidence>
<evidence type="ECO:0000256" key="9">
    <source>
        <dbReference type="SAM" id="MobiDB-lite"/>
    </source>
</evidence>
<feature type="region of interest" description="Disordered" evidence="9">
    <location>
        <begin position="257"/>
        <end position="300"/>
    </location>
</feature>
<reference evidence="10" key="1">
    <citation type="submission" date="2021-01" db="EMBL/GenBank/DDBJ databases">
        <title>YIM 132084 draft genome.</title>
        <authorList>
            <person name="An D."/>
        </authorList>
    </citation>
    <scope>NUCLEOTIDE SEQUENCE</scope>
    <source>
        <strain evidence="10">YIM 132084</strain>
    </source>
</reference>
<keyword evidence="6" id="KW-0238">DNA-binding</keyword>
<evidence type="ECO:0000256" key="2">
    <source>
        <dbReference type="ARBA" id="ARBA00022670"/>
    </source>
</evidence>
<evidence type="ECO:0000256" key="1">
    <source>
        <dbReference type="ARBA" id="ARBA00008136"/>
    </source>
</evidence>
<evidence type="ECO:0000256" key="6">
    <source>
        <dbReference type="ARBA" id="ARBA00023125"/>
    </source>
</evidence>
<keyword evidence="7" id="KW-0456">Lyase</keyword>
<feature type="compositionally biased region" description="Basic and acidic residues" evidence="9">
    <location>
        <begin position="59"/>
        <end position="69"/>
    </location>
</feature>
<dbReference type="Gene3D" id="3.90.1680.10">
    <property type="entry name" value="SOS response associated peptidase-like"/>
    <property type="match status" value="1"/>
</dbReference>
<dbReference type="InterPro" id="IPR036590">
    <property type="entry name" value="SRAP-like"/>
</dbReference>
<dbReference type="GO" id="GO:0006508">
    <property type="term" value="P:proteolysis"/>
    <property type="evidence" value="ECO:0007669"/>
    <property type="project" value="UniProtKB-KW"/>
</dbReference>
<evidence type="ECO:0000313" key="11">
    <source>
        <dbReference type="Proteomes" id="UP000663792"/>
    </source>
</evidence>
<sequence>MCGRYALTVEPDSLFGVFQAVPDERSGGAQGLYGGDPVRPRYNIGPTVTVPVVRLRVDRASDGADRADGGESGQSRPVRELEPMRWGLVPSWAKDVSVGNRMFNARAESLADKPAFRTALHRRRCLIPATGYYEWQKLPQADGGATRTGAAEGRKAPAKQPYYLTPQDGSTMAFAGLWEYWRSPEGEPLVSMTIITTEAVGALREIHDRMPLILPASEWDAWLDSEVDPATLLSPPDAALVDALEIRPVGPAVGNVRNDDPALVERDPHPAVAGPGGDRGTVVGTGAADTAPPALFDNPA</sequence>
<dbReference type="GO" id="GO:0106300">
    <property type="term" value="P:protein-DNA covalent cross-linking repair"/>
    <property type="evidence" value="ECO:0007669"/>
    <property type="project" value="InterPro"/>
</dbReference>
<evidence type="ECO:0000256" key="8">
    <source>
        <dbReference type="RuleBase" id="RU364100"/>
    </source>
</evidence>
<comment type="similarity">
    <text evidence="1 8">Belongs to the SOS response-associated peptidase family.</text>
</comment>
<keyword evidence="4 8" id="KW-0378">Hydrolase</keyword>
<name>A0A938YER3_9ACTN</name>
<organism evidence="10 11">
    <name type="scientific">Nakamurella leprariae</name>
    <dbReference type="NCBI Taxonomy" id="2803911"/>
    <lineage>
        <taxon>Bacteria</taxon>
        <taxon>Bacillati</taxon>
        <taxon>Actinomycetota</taxon>
        <taxon>Actinomycetes</taxon>
        <taxon>Nakamurellales</taxon>
        <taxon>Nakamurellaceae</taxon>
        <taxon>Nakamurella</taxon>
    </lineage>
</organism>
<evidence type="ECO:0000256" key="7">
    <source>
        <dbReference type="ARBA" id="ARBA00023239"/>
    </source>
</evidence>
<protein>
    <recommendedName>
        <fullName evidence="8">Abasic site processing protein</fullName>
        <ecNumber evidence="8">3.4.-.-</ecNumber>
    </recommendedName>
</protein>
<gene>
    <name evidence="10" type="ORF">JL106_13020</name>
</gene>
<evidence type="ECO:0000256" key="4">
    <source>
        <dbReference type="ARBA" id="ARBA00022801"/>
    </source>
</evidence>
<keyword evidence="2 8" id="KW-0645">Protease</keyword>
<keyword evidence="3" id="KW-0227">DNA damage</keyword>
<accession>A0A938YER3</accession>
<feature type="compositionally biased region" description="Basic and acidic residues" evidence="9">
    <location>
        <begin position="257"/>
        <end position="269"/>
    </location>
</feature>
<dbReference type="GO" id="GO:0003697">
    <property type="term" value="F:single-stranded DNA binding"/>
    <property type="evidence" value="ECO:0007669"/>
    <property type="project" value="InterPro"/>
</dbReference>
<dbReference type="RefSeq" id="WP_205261142.1">
    <property type="nucleotide sequence ID" value="NZ_JAERWK010000016.1"/>
</dbReference>
<dbReference type="GO" id="GO:0016829">
    <property type="term" value="F:lyase activity"/>
    <property type="evidence" value="ECO:0007669"/>
    <property type="project" value="UniProtKB-KW"/>
</dbReference>
<dbReference type="InterPro" id="IPR003738">
    <property type="entry name" value="SRAP"/>
</dbReference>